<gene>
    <name evidence="2" type="ORF">J4E00_17230</name>
</gene>
<dbReference type="Proteomes" id="UP000664369">
    <property type="component" value="Unassembled WGS sequence"/>
</dbReference>
<protein>
    <submittedName>
        <fullName evidence="2">Uncharacterized protein</fullName>
    </submittedName>
</protein>
<comment type="caution">
    <text evidence="2">The sequence shown here is derived from an EMBL/GenBank/DDBJ whole genome shotgun (WGS) entry which is preliminary data.</text>
</comment>
<proteinExistence type="predicted"/>
<feature type="chain" id="PRO_5046110451" evidence="1">
    <location>
        <begin position="23"/>
        <end position="563"/>
    </location>
</feature>
<keyword evidence="1" id="KW-0732">Signal</keyword>
<keyword evidence="3" id="KW-1185">Reference proteome</keyword>
<feature type="signal peptide" evidence="1">
    <location>
        <begin position="1"/>
        <end position="22"/>
    </location>
</feature>
<dbReference type="EMBL" id="JAGETZ010000008">
    <property type="protein sequence ID" value="MBO2010808.1"/>
    <property type="molecule type" value="Genomic_DNA"/>
</dbReference>
<accession>A0ABS3QIH4</accession>
<evidence type="ECO:0000313" key="2">
    <source>
        <dbReference type="EMBL" id="MBO2010808.1"/>
    </source>
</evidence>
<evidence type="ECO:0000313" key="3">
    <source>
        <dbReference type="Proteomes" id="UP000664369"/>
    </source>
</evidence>
<organism evidence="2 3">
    <name type="scientific">Hymenobacter negativus</name>
    <dbReference type="NCBI Taxonomy" id="2795026"/>
    <lineage>
        <taxon>Bacteria</taxon>
        <taxon>Pseudomonadati</taxon>
        <taxon>Bacteroidota</taxon>
        <taxon>Cytophagia</taxon>
        <taxon>Cytophagales</taxon>
        <taxon>Hymenobacteraceae</taxon>
        <taxon>Hymenobacter</taxon>
    </lineage>
</organism>
<dbReference type="RefSeq" id="WP_208176437.1">
    <property type="nucleotide sequence ID" value="NZ_JAGETZ010000008.1"/>
</dbReference>
<name>A0ABS3QIH4_9BACT</name>
<evidence type="ECO:0000256" key="1">
    <source>
        <dbReference type="SAM" id="SignalP"/>
    </source>
</evidence>
<reference evidence="2 3" key="1">
    <citation type="submission" date="2021-03" db="EMBL/GenBank/DDBJ databases">
        <authorList>
            <person name="Kim M.K."/>
        </authorList>
    </citation>
    <scope>NUCLEOTIDE SEQUENCE [LARGE SCALE GENOMIC DNA]</scope>
    <source>
        <strain evidence="2 3">BT442</strain>
    </source>
</reference>
<sequence length="563" mass="55005">MNRPLLFGPLLLLLLTSTVARAQVGVGTTTPNAKAALDIQAADKGLLIPRLTAAQRSAIGSPPRGLMVYQTDAPEGFYYFGGSPGTWVYLDPNPAGGTLTLPYFSTVSGANEVGFWVNASGATATGLRGSGTTSGTGVFGTTSSGIGVWGLSVGAGGGTGVFGSTAAADESKAGVVGQNTNVTSDQAIGVLGKTAAGVGVLGTATSGTGLGGLSDSFYGVSGQSSSGVGVYGASNSDVGILGESGSGTGVRGVGNSSALLEAGVIGDNTNNAGTGVMGRTETGQGVRGLAFGAGGRGVYGAASSTNGVGVEAEASATGGTAVRAVGTNGARALSAQANTSSAAAVVTQNGSGPTLVLTGGSGVGIGSLVPLTRLSISPVTTEAKITLYDANSGTDHYGFGVSSAQLNYHVAAATDNHVFYAGGKNGNGAELMRIKGNGRVGIGTNNPQALLDVGGTMRAVEVNTPTTGAANLLPVAYGRIQANGSVASGTGNFTCSQTNGLYTVTFTAASGLNTTSFGSATIMATPNGSNAPIFGFAGSAGQVQFIFDPAGAQDAFSFMVYRP</sequence>